<dbReference type="InterPro" id="IPR029444">
    <property type="entry name" value="INTS5_C"/>
</dbReference>
<protein>
    <recommendedName>
        <fullName evidence="2">Integrator complex subunit 5 C-terminal domain-containing protein</fullName>
    </recommendedName>
</protein>
<dbReference type="PANTHER" id="PTHR31697">
    <property type="entry name" value="INTEGRATOR COMPLEX SUBUNIT 5"/>
    <property type="match status" value="1"/>
</dbReference>
<dbReference type="InterPro" id="IPR040316">
    <property type="entry name" value="INTS5"/>
</dbReference>
<dbReference type="GO" id="GO:0034472">
    <property type="term" value="P:snRNA 3'-end processing"/>
    <property type="evidence" value="ECO:0007669"/>
    <property type="project" value="TreeGrafter"/>
</dbReference>
<sequence>MAAARKSHSIVSNLQTLLHHDSEAPGPHYLSKKLETVLICLPTVPMLRGVALEVLSSCFKYLSQFKGHEQTSKPPLSSLVHSTCEVLYSLLTHSPSGWSHTLLQWGVVNLARLSVLYNVDSLPKEGVVNFMMSQDSVPFLVKFVEEGIHYKHSNGETDIINLFINISQKENANIGWLLSYIIMENSSLFSEGSLMDGCVLTTPLSPSILNTLSSCFDRLSRTHPLIVSHTLLGMVRRVLDEDAPTKSNVVGVARGGASSVYLQVVLEMMLQSHSILDLVITDVIKLITPEVILSLVCSELERGINEEKEEGEEEMETDQDSPLLSSLSSLLLQLSHDRAVVAINLLLSSLNYYSSSSGDKVGGSEEEEEEEEDGEINTLSLAKGQLLEAVKQLLNSVLSVCKKGVSFLLFSSNEDEPSPGNKKPVNAFSPIQYIISIQSGLPEWVELVIKSPDNHWLIQLVESVGMTSSEISGATVLNTLLSSTNNSKLSSLVDHLFKRYRLRHPSIAQSLITQGVTTGLMKENGNETIKKWSINLLTLARNNESCFQGALLSSFNSLLLLLPLSSPLSSIHILSLLETVSARMARESQLSTSLSAAGILINYYLKTLGDLSIAIMNDAPILYEYEQLLNKIRSLLSHLSSGNSLIEVFICSNILRTITSESQIKLGPSPPGGVASSLLTINNQMRLVVSGNLLNTRQSQHSESLYRQTMKNLIVEDKVSIAGIVSMHCSDHIIMLISDIISKSTLTLASCLTDTVSPHSPSPLKNWPEMNFKSDQRHTLEFHLKIKSKMNENPVMWKILILISNNRSGFLKCSSLVYSLLFVLILNWRKGRSAPAISYNEDLLSTTQLIQSLATAKWLVKPLCYVSELFSELSCEDIARLLEICNSFIYSNYQDILKGKIPTEDSLPDSSWSTLKAILRQNINKFGNIYYRFVSREHITTN</sequence>
<dbReference type="Pfam" id="PF14838">
    <property type="entry name" value="INTS5_C"/>
    <property type="match status" value="1"/>
</dbReference>
<feature type="compositionally biased region" description="Acidic residues" evidence="1">
    <location>
        <begin position="364"/>
        <end position="375"/>
    </location>
</feature>
<dbReference type="InParanoid" id="A0A1X7UWD1"/>
<organism evidence="3">
    <name type="scientific">Amphimedon queenslandica</name>
    <name type="common">Sponge</name>
    <dbReference type="NCBI Taxonomy" id="400682"/>
    <lineage>
        <taxon>Eukaryota</taxon>
        <taxon>Metazoa</taxon>
        <taxon>Porifera</taxon>
        <taxon>Demospongiae</taxon>
        <taxon>Heteroscleromorpha</taxon>
        <taxon>Haplosclerida</taxon>
        <taxon>Niphatidae</taxon>
        <taxon>Amphimedon</taxon>
    </lineage>
</organism>
<evidence type="ECO:0000313" key="3">
    <source>
        <dbReference type="EnsemblMetazoa" id="Aqu2.1.31839_001"/>
    </source>
</evidence>
<accession>A0A1X7UWD1</accession>
<feature type="domain" description="Integrator complex subunit 5 C-terminal" evidence="2">
    <location>
        <begin position="712"/>
        <end position="883"/>
    </location>
</feature>
<feature type="region of interest" description="Disordered" evidence="1">
    <location>
        <begin position="355"/>
        <end position="376"/>
    </location>
</feature>
<name>A0A1X7UWD1_AMPQE</name>
<dbReference type="STRING" id="400682.A0A1X7UWD1"/>
<dbReference type="GO" id="GO:0032039">
    <property type="term" value="C:integrator complex"/>
    <property type="evidence" value="ECO:0007669"/>
    <property type="project" value="InterPro"/>
</dbReference>
<evidence type="ECO:0000259" key="2">
    <source>
        <dbReference type="Pfam" id="PF14838"/>
    </source>
</evidence>
<dbReference type="OrthoDB" id="69088at2759"/>
<evidence type="ECO:0000256" key="1">
    <source>
        <dbReference type="SAM" id="MobiDB-lite"/>
    </source>
</evidence>
<proteinExistence type="predicted"/>
<dbReference type="PANTHER" id="PTHR31697:SF2">
    <property type="entry name" value="INTEGRATOR COMPLEX SUBUNIT 5"/>
    <property type="match status" value="1"/>
</dbReference>
<dbReference type="EnsemblMetazoa" id="Aqu2.1.31839_001">
    <property type="protein sequence ID" value="Aqu2.1.31839_001"/>
    <property type="gene ID" value="Aqu2.1.31839"/>
</dbReference>
<dbReference type="AlphaFoldDB" id="A0A1X7UWD1"/>
<reference evidence="3" key="1">
    <citation type="submission" date="2017-05" db="UniProtKB">
        <authorList>
            <consortium name="EnsemblMetazoa"/>
        </authorList>
    </citation>
    <scope>IDENTIFICATION</scope>
</reference>